<gene>
    <name evidence="1" type="ORF">OIU84_010322</name>
</gene>
<evidence type="ECO:0000313" key="1">
    <source>
        <dbReference type="EMBL" id="KAJ6406783.1"/>
    </source>
</evidence>
<evidence type="ECO:0000313" key="2">
    <source>
        <dbReference type="Proteomes" id="UP001162972"/>
    </source>
</evidence>
<dbReference type="Proteomes" id="UP001162972">
    <property type="component" value="Chromosome 6"/>
</dbReference>
<dbReference type="EMBL" id="JAPFFJ010000016">
    <property type="protein sequence ID" value="KAJ6406783.1"/>
    <property type="molecule type" value="Genomic_DNA"/>
</dbReference>
<accession>A0AAD6NVM5</accession>
<protein>
    <submittedName>
        <fullName evidence="1">Uncharacterized protein</fullName>
    </submittedName>
</protein>
<name>A0AAD6NVM5_9ROSI</name>
<dbReference type="AlphaFoldDB" id="A0AAD6NVM5"/>
<sequence length="57" mass="6823">MTILNIVATELILVLRKWSLIIHYTVQHCSNIRVAKRYILWIQKWQCLDHEANFQGT</sequence>
<proteinExistence type="predicted"/>
<organism evidence="1 2">
    <name type="scientific">Salix udensis</name>
    <dbReference type="NCBI Taxonomy" id="889485"/>
    <lineage>
        <taxon>Eukaryota</taxon>
        <taxon>Viridiplantae</taxon>
        <taxon>Streptophyta</taxon>
        <taxon>Embryophyta</taxon>
        <taxon>Tracheophyta</taxon>
        <taxon>Spermatophyta</taxon>
        <taxon>Magnoliopsida</taxon>
        <taxon>eudicotyledons</taxon>
        <taxon>Gunneridae</taxon>
        <taxon>Pentapetalae</taxon>
        <taxon>rosids</taxon>
        <taxon>fabids</taxon>
        <taxon>Malpighiales</taxon>
        <taxon>Salicaceae</taxon>
        <taxon>Saliceae</taxon>
        <taxon>Salix</taxon>
    </lineage>
</organism>
<keyword evidence="2" id="KW-1185">Reference proteome</keyword>
<reference evidence="1 2" key="1">
    <citation type="journal article" date="2023" name="Int. J. Mol. Sci.">
        <title>De Novo Assembly and Annotation of 11 Diverse Shrub Willow (Salix) Genomes Reveals Novel Gene Organization in Sex-Linked Regions.</title>
        <authorList>
            <person name="Hyden B."/>
            <person name="Feng K."/>
            <person name="Yates T.B."/>
            <person name="Jawdy S."/>
            <person name="Cereghino C."/>
            <person name="Smart L.B."/>
            <person name="Muchero W."/>
        </authorList>
    </citation>
    <scope>NUCLEOTIDE SEQUENCE [LARGE SCALE GENOMIC DNA]</scope>
    <source>
        <tissue evidence="1">Shoot tip</tissue>
    </source>
</reference>
<comment type="caution">
    <text evidence="1">The sequence shown here is derived from an EMBL/GenBank/DDBJ whole genome shotgun (WGS) entry which is preliminary data.</text>
</comment>